<dbReference type="GO" id="GO:0030199">
    <property type="term" value="P:collagen fibril organization"/>
    <property type="evidence" value="ECO:0007669"/>
    <property type="project" value="TreeGrafter"/>
</dbReference>
<comment type="similarity">
    <text evidence="1">Belongs to the leprecan family.</text>
</comment>
<dbReference type="Pfam" id="PF23557">
    <property type="entry name" value="TPR_leprecan"/>
    <property type="match status" value="1"/>
</dbReference>
<proteinExistence type="inferred from homology"/>
<evidence type="ECO:0000259" key="6">
    <source>
        <dbReference type="Pfam" id="PF23557"/>
    </source>
</evidence>
<evidence type="ECO:0000256" key="5">
    <source>
        <dbReference type="SAM" id="SignalP"/>
    </source>
</evidence>
<sequence length="746" mass="86340">MAIRGLILGFCLVNIAQILAIEPSSDTYDLIYSRAREAYSSQGWVDCVKHIKDALKDYKFYRSTLISCRRECRGKVMNENETSVSPDLENMIPFFFKIIKVSNCVRMCKQKNMPNRPDVSVHFDIEDDFEMRMPYDYLQFCHYKRDNVKEAVAAAYTYLMADAKQDTTVQNLMFYQQFPEVDTSDFVDLERRPYQAAFIEGQENQRNGEWKEGVKLIEEAINEFIKEEEECRILCEGPYDHESFPEFINAISEHFISVLKCQNKCEGKLSILHGEKVKDFFPELYNYLQFGYYKLNDIPNAVKATASYLVLKPDDPTMLDNKRIYIKSGITPENIIPRPEALKYFTRRKQIKNILQYVTEKYVVAIDDEGEIDDSLKSIDLDSMEPLNHKRLNENHYLHIFEKYGLKIMAEPNDLFEPYRLVVDGFVGDEQCQEMINLVTLQKTVDGMKTLTVPETVEKMNVSEDYNVGLRLLLRMSGIAKQFIQKYLNHNIYHYSTKVICKDKWNGHCFLTESGKCLSEFVPEGSFQSITHLSSIPKAGGSYFAKPEEIIIRPRCGRMVLFRSTDPLGVKPFNESEMERCVLWNVFGNDPMQDEIDHLDALILLRNMDQQIMLNTSESRSQVLNDLLNQGVEVVSTEKEMLGKERFIADGLASKAECETLIDLANDGSVRGDGYKHQQGILSLISPHTKHELFQGLTVARAAKVCMLKENVYIILHNIHNTFIYIIYIYIYIICMYVYKAVLKII</sequence>
<dbReference type="PANTHER" id="PTHR13986">
    <property type="entry name" value="PROTEIN LYSINE HYDROXYLATION COMPLEX COMPONENT"/>
    <property type="match status" value="1"/>
</dbReference>
<organism evidence="7 8">
    <name type="scientific">Octopus vulgaris</name>
    <name type="common">Common octopus</name>
    <dbReference type="NCBI Taxonomy" id="6645"/>
    <lineage>
        <taxon>Eukaryota</taxon>
        <taxon>Metazoa</taxon>
        <taxon>Spiralia</taxon>
        <taxon>Lophotrochozoa</taxon>
        <taxon>Mollusca</taxon>
        <taxon>Cephalopoda</taxon>
        <taxon>Coleoidea</taxon>
        <taxon>Octopodiformes</taxon>
        <taxon>Octopoda</taxon>
        <taxon>Incirrata</taxon>
        <taxon>Octopodidae</taxon>
        <taxon>Octopus</taxon>
    </lineage>
</organism>
<dbReference type="InterPro" id="IPR011990">
    <property type="entry name" value="TPR-like_helical_dom_sf"/>
</dbReference>
<dbReference type="AlphaFoldDB" id="A0AA36AVX0"/>
<evidence type="ECO:0000313" key="7">
    <source>
        <dbReference type="EMBL" id="CAI9722699.1"/>
    </source>
</evidence>
<gene>
    <name evidence="7" type="ORF">OCTVUL_1B007239</name>
</gene>
<evidence type="ECO:0000256" key="4">
    <source>
        <dbReference type="SAM" id="Phobius"/>
    </source>
</evidence>
<evidence type="ECO:0000313" key="8">
    <source>
        <dbReference type="Proteomes" id="UP001162480"/>
    </source>
</evidence>
<keyword evidence="2 5" id="KW-0732">Signal</keyword>
<dbReference type="GO" id="GO:0005783">
    <property type="term" value="C:endoplasmic reticulum"/>
    <property type="evidence" value="ECO:0007669"/>
    <property type="project" value="TreeGrafter"/>
</dbReference>
<dbReference type="GO" id="GO:0005518">
    <property type="term" value="F:collagen binding"/>
    <property type="evidence" value="ECO:0007669"/>
    <property type="project" value="TreeGrafter"/>
</dbReference>
<accession>A0AA36AVX0</accession>
<keyword evidence="3" id="KW-0325">Glycoprotein</keyword>
<dbReference type="Gene3D" id="1.25.40.10">
    <property type="entry name" value="Tetratricopeptide repeat domain"/>
    <property type="match status" value="1"/>
</dbReference>
<dbReference type="InterPro" id="IPR052284">
    <property type="entry name" value="Collagen_mod_leprecan"/>
</dbReference>
<feature type="signal peptide" evidence="5">
    <location>
        <begin position="1"/>
        <end position="20"/>
    </location>
</feature>
<keyword evidence="8" id="KW-1185">Reference proteome</keyword>
<dbReference type="EMBL" id="OX597818">
    <property type="protein sequence ID" value="CAI9722699.1"/>
    <property type="molecule type" value="Genomic_DNA"/>
</dbReference>
<feature type="chain" id="PRO_5041288093" evidence="5">
    <location>
        <begin position="21"/>
        <end position="746"/>
    </location>
</feature>
<reference evidence="7" key="1">
    <citation type="submission" date="2023-08" db="EMBL/GenBank/DDBJ databases">
        <authorList>
            <person name="Alioto T."/>
            <person name="Alioto T."/>
            <person name="Gomez Garrido J."/>
        </authorList>
    </citation>
    <scope>NUCLEOTIDE SEQUENCE</scope>
</reference>
<keyword evidence="4" id="KW-0472">Membrane</keyword>
<feature type="transmembrane region" description="Helical" evidence="4">
    <location>
        <begin position="723"/>
        <end position="743"/>
    </location>
</feature>
<keyword evidence="4" id="KW-0812">Transmembrane</keyword>
<keyword evidence="4" id="KW-1133">Transmembrane helix</keyword>
<evidence type="ECO:0000256" key="2">
    <source>
        <dbReference type="ARBA" id="ARBA00022729"/>
    </source>
</evidence>
<feature type="domain" description="Leprecan-like alpha-helical" evidence="6">
    <location>
        <begin position="28"/>
        <end position="325"/>
    </location>
</feature>
<dbReference type="Proteomes" id="UP001162480">
    <property type="component" value="Chromosome 5"/>
</dbReference>
<name>A0AA36AVX0_OCTVU</name>
<evidence type="ECO:0000256" key="1">
    <source>
        <dbReference type="ARBA" id="ARBA00006487"/>
    </source>
</evidence>
<dbReference type="InterPro" id="IPR056585">
    <property type="entry name" value="Leprecan_dom"/>
</dbReference>
<dbReference type="PANTHER" id="PTHR13986:SF8">
    <property type="entry name" value="PROLYL 3-HYDROXYLASE 1-LIKE PROTEIN"/>
    <property type="match status" value="1"/>
</dbReference>
<evidence type="ECO:0000256" key="3">
    <source>
        <dbReference type="ARBA" id="ARBA00023180"/>
    </source>
</evidence>
<protein>
    <submittedName>
        <fullName evidence="7">Prolyl 3-hydroxylase 1-like isoform X1</fullName>
    </submittedName>
</protein>